<dbReference type="WBParaSite" id="EN70_2">
    <property type="protein sequence ID" value="EN70_2"/>
    <property type="gene ID" value="EN70_2"/>
</dbReference>
<dbReference type="Gene3D" id="2.170.220.10">
    <property type="match status" value="1"/>
</dbReference>
<evidence type="ECO:0000313" key="2">
    <source>
        <dbReference type="WBParaSite" id="EN70_2"/>
    </source>
</evidence>
<accession>A0A1I7VFJ8</accession>
<name>A0A1I7VFJ8_LOALO</name>
<evidence type="ECO:0000313" key="1">
    <source>
        <dbReference type="Proteomes" id="UP000095285"/>
    </source>
</evidence>
<protein>
    <submittedName>
        <fullName evidence="2">Uncharacterized protein</fullName>
    </submittedName>
</protein>
<keyword evidence="1" id="KW-1185">Reference proteome</keyword>
<reference evidence="1" key="1">
    <citation type="submission" date="2012-04" db="EMBL/GenBank/DDBJ databases">
        <title>The Genome Sequence of Loa loa.</title>
        <authorList>
            <consortium name="The Broad Institute Genome Sequencing Platform"/>
            <consortium name="Broad Institute Genome Sequencing Center for Infectious Disease"/>
            <person name="Nutman T.B."/>
            <person name="Fink D.L."/>
            <person name="Russ C."/>
            <person name="Young S."/>
            <person name="Zeng Q."/>
            <person name="Gargeya S."/>
            <person name="Alvarado L."/>
            <person name="Berlin A."/>
            <person name="Chapman S.B."/>
            <person name="Chen Z."/>
            <person name="Freedman E."/>
            <person name="Gellesch M."/>
            <person name="Goldberg J."/>
            <person name="Griggs A."/>
            <person name="Gujja S."/>
            <person name="Heilman E.R."/>
            <person name="Heiman D."/>
            <person name="Howarth C."/>
            <person name="Mehta T."/>
            <person name="Neiman D."/>
            <person name="Pearson M."/>
            <person name="Roberts A."/>
            <person name="Saif S."/>
            <person name="Shea T."/>
            <person name="Shenoy N."/>
            <person name="Sisk P."/>
            <person name="Stolte C."/>
            <person name="Sykes S."/>
            <person name="White J."/>
            <person name="Yandava C."/>
            <person name="Haas B."/>
            <person name="Henn M.R."/>
            <person name="Nusbaum C."/>
            <person name="Birren B."/>
        </authorList>
    </citation>
    <scope>NUCLEOTIDE SEQUENCE [LARGE SCALE GENOMIC DNA]</scope>
</reference>
<reference evidence="2" key="2">
    <citation type="submission" date="2016-11" db="UniProtKB">
        <authorList>
            <consortium name="WormBaseParasite"/>
        </authorList>
    </citation>
    <scope>IDENTIFICATION</scope>
</reference>
<sequence>MTKLYLPLNFLHHYLYLLDIIRPKVYFPEAFQQASIERNLSMSRDRKRVTWGIAVPNDESQT</sequence>
<organism evidence="1 2">
    <name type="scientific">Loa loa</name>
    <name type="common">Eye worm</name>
    <name type="synonym">Filaria loa</name>
    <dbReference type="NCBI Taxonomy" id="7209"/>
    <lineage>
        <taxon>Eukaryota</taxon>
        <taxon>Metazoa</taxon>
        <taxon>Ecdysozoa</taxon>
        <taxon>Nematoda</taxon>
        <taxon>Chromadorea</taxon>
        <taxon>Rhabditida</taxon>
        <taxon>Spirurina</taxon>
        <taxon>Spiruromorpha</taxon>
        <taxon>Filarioidea</taxon>
        <taxon>Onchocercidae</taxon>
        <taxon>Loa</taxon>
    </lineage>
</organism>
<dbReference type="Proteomes" id="UP000095285">
    <property type="component" value="Unassembled WGS sequence"/>
</dbReference>
<dbReference type="STRING" id="7209.A0A1I7VFJ8"/>
<dbReference type="AlphaFoldDB" id="A0A1I7VFJ8"/>
<proteinExistence type="predicted"/>